<dbReference type="Proteomes" id="UP001140087">
    <property type="component" value="Unassembled WGS sequence"/>
</dbReference>
<dbReference type="EMBL" id="JANBUN010000987">
    <property type="protein sequence ID" value="KAJ2800246.1"/>
    <property type="molecule type" value="Genomic_DNA"/>
</dbReference>
<sequence>MFKVFVITYSMYGHINKMAESIVEGLQKAGAEVGRYQVAETLSDEILGKMHAPPKPDIPIITADKLPEADGYLFGFPTRFGNTPAQMKAFFDSTGGLWQKGALAGKPAGIFFSTASQHGGQEATVLTTLPFLAHHGVIFVPFGSGHPNLFDNSEVIGGSPWGAGTIANGDGSRQPSQKELEIAVAQGENFAKIVKKLAA</sequence>
<keyword evidence="2" id="KW-1185">Reference proteome</keyword>
<gene>
    <name evidence="1" type="ORF">H4R21_003254</name>
</gene>
<evidence type="ECO:0000313" key="2">
    <source>
        <dbReference type="Proteomes" id="UP001140087"/>
    </source>
</evidence>
<proteinExistence type="predicted"/>
<protein>
    <submittedName>
        <fullName evidence="1">Uncharacterized protein</fullName>
    </submittedName>
</protein>
<evidence type="ECO:0000313" key="1">
    <source>
        <dbReference type="EMBL" id="KAJ2800246.1"/>
    </source>
</evidence>
<organism evidence="1 2">
    <name type="scientific">Coemansia helicoidea</name>
    <dbReference type="NCBI Taxonomy" id="1286919"/>
    <lineage>
        <taxon>Eukaryota</taxon>
        <taxon>Fungi</taxon>
        <taxon>Fungi incertae sedis</taxon>
        <taxon>Zoopagomycota</taxon>
        <taxon>Kickxellomycotina</taxon>
        <taxon>Kickxellomycetes</taxon>
        <taxon>Kickxellales</taxon>
        <taxon>Kickxellaceae</taxon>
        <taxon>Coemansia</taxon>
    </lineage>
</organism>
<comment type="caution">
    <text evidence="1">The sequence shown here is derived from an EMBL/GenBank/DDBJ whole genome shotgun (WGS) entry which is preliminary data.</text>
</comment>
<accession>A0ACC1L3T1</accession>
<name>A0ACC1L3T1_9FUNG</name>
<reference evidence="1" key="1">
    <citation type="submission" date="2022-07" db="EMBL/GenBank/DDBJ databases">
        <title>Phylogenomic reconstructions and comparative analyses of Kickxellomycotina fungi.</title>
        <authorList>
            <person name="Reynolds N.K."/>
            <person name="Stajich J.E."/>
            <person name="Barry K."/>
            <person name="Grigoriev I.V."/>
            <person name="Crous P."/>
            <person name="Smith M.E."/>
        </authorList>
    </citation>
    <scope>NUCLEOTIDE SEQUENCE</scope>
    <source>
        <strain evidence="1">BCRC 34780</strain>
    </source>
</reference>